<sequence length="228" mass="26562">MTKYHSNIIIICLIIFLTVSLFIYWHYVLSFSKRLRVSKRLVYSGITINSFNPSRLNLIFNTNIIESNILSIIDNNAILVQLSKPSQTSTITMILSDGFHHLDILLLDEIENIEFYQAIDIASGSQSLKVTVLDQQYKPVENISVHLELVDYSHITLEYYTNHFGEVIFHYLPKNIQIFIEAIYMNSKRHAFFEIDIDHYQNITLILKDMSVLHDDEYSPLDQGYYAS</sequence>
<proteinExistence type="predicted"/>
<gene>
    <name evidence="3" type="ORF">FNK824_LOCUS8103</name>
    <name evidence="2" type="ORF">SEV965_LOCUS17588</name>
</gene>
<reference evidence="2" key="1">
    <citation type="submission" date="2021-02" db="EMBL/GenBank/DDBJ databases">
        <authorList>
            <person name="Nowell W R."/>
        </authorList>
    </citation>
    <scope>NUCLEOTIDE SEQUENCE</scope>
</reference>
<keyword evidence="1" id="KW-1133">Transmembrane helix</keyword>
<dbReference type="Proteomes" id="UP000663889">
    <property type="component" value="Unassembled WGS sequence"/>
</dbReference>
<keyword evidence="1" id="KW-0472">Membrane</keyword>
<evidence type="ECO:0000256" key="1">
    <source>
        <dbReference type="SAM" id="Phobius"/>
    </source>
</evidence>
<dbReference type="AlphaFoldDB" id="A0A814RI27"/>
<evidence type="ECO:0000313" key="3">
    <source>
        <dbReference type="EMBL" id="CAF3684844.1"/>
    </source>
</evidence>
<evidence type="ECO:0000313" key="2">
    <source>
        <dbReference type="EMBL" id="CAF1134236.1"/>
    </source>
</evidence>
<feature type="transmembrane region" description="Helical" evidence="1">
    <location>
        <begin position="6"/>
        <end position="29"/>
    </location>
</feature>
<dbReference type="EMBL" id="CAJOBE010000784">
    <property type="protein sequence ID" value="CAF3684844.1"/>
    <property type="molecule type" value="Genomic_DNA"/>
</dbReference>
<organism evidence="2 4">
    <name type="scientific">Rotaria sordida</name>
    <dbReference type="NCBI Taxonomy" id="392033"/>
    <lineage>
        <taxon>Eukaryota</taxon>
        <taxon>Metazoa</taxon>
        <taxon>Spiralia</taxon>
        <taxon>Gnathifera</taxon>
        <taxon>Rotifera</taxon>
        <taxon>Eurotatoria</taxon>
        <taxon>Bdelloidea</taxon>
        <taxon>Philodinida</taxon>
        <taxon>Philodinidae</taxon>
        <taxon>Rotaria</taxon>
    </lineage>
</organism>
<accession>A0A814RI27</accession>
<protein>
    <submittedName>
        <fullName evidence="2">Uncharacterized protein</fullName>
    </submittedName>
</protein>
<evidence type="ECO:0000313" key="4">
    <source>
        <dbReference type="Proteomes" id="UP000663889"/>
    </source>
</evidence>
<keyword evidence="1" id="KW-0812">Transmembrane</keyword>
<comment type="caution">
    <text evidence="2">The sequence shown here is derived from an EMBL/GenBank/DDBJ whole genome shotgun (WGS) entry which is preliminary data.</text>
</comment>
<dbReference type="Proteomes" id="UP000663874">
    <property type="component" value="Unassembled WGS sequence"/>
</dbReference>
<dbReference type="EMBL" id="CAJNOU010001011">
    <property type="protein sequence ID" value="CAF1134236.1"/>
    <property type="molecule type" value="Genomic_DNA"/>
</dbReference>
<name>A0A814RI27_9BILA</name>